<dbReference type="InterPro" id="IPR000531">
    <property type="entry name" value="Beta-barrel_TonB"/>
</dbReference>
<accession>A0ABV8QDL2</accession>
<keyword evidence="2 9" id="KW-0813">Transport</keyword>
<feature type="domain" description="TonB-dependent receptor plug" evidence="13">
    <location>
        <begin position="50"/>
        <end position="161"/>
    </location>
</feature>
<dbReference type="InterPro" id="IPR036942">
    <property type="entry name" value="Beta-barrel_TonB_sf"/>
</dbReference>
<keyword evidence="14" id="KW-0675">Receptor</keyword>
<dbReference type="InterPro" id="IPR012910">
    <property type="entry name" value="Plug_dom"/>
</dbReference>
<evidence type="ECO:0000256" key="2">
    <source>
        <dbReference type="ARBA" id="ARBA00022448"/>
    </source>
</evidence>
<dbReference type="Gene3D" id="2.40.170.20">
    <property type="entry name" value="TonB-dependent receptor, beta-barrel domain"/>
    <property type="match status" value="1"/>
</dbReference>
<dbReference type="InterPro" id="IPR039426">
    <property type="entry name" value="TonB-dep_rcpt-like"/>
</dbReference>
<comment type="subcellular location">
    <subcellularLocation>
        <location evidence="1 9">Cell outer membrane</location>
        <topology evidence="1 9">Multi-pass membrane protein</topology>
    </subcellularLocation>
</comment>
<comment type="caution">
    <text evidence="14">The sequence shown here is derived from an EMBL/GenBank/DDBJ whole genome shotgun (WGS) entry which is preliminary data.</text>
</comment>
<evidence type="ECO:0000256" key="6">
    <source>
        <dbReference type="ARBA" id="ARBA00023077"/>
    </source>
</evidence>
<sequence>MQGRKTHGAVPVILVALAWSGGVAGQQDTPAAAEALPDIIVTAPRLSRDIYNTPAAVTVVRQRDIQQGQQRIHLDESLEFVPGLYLQNRENYAQGQRISSRGFGARAPFGIRGLHIRVDGIPYTLPDGQAQIDAVDLASADQIEVIRGPSSVLYGNAAGGVIDITTADGRRMRQSPIIDLQAGSYGLRQLGVRAGGQQGDWFYAASASALHSEGYREQSEVEKYLFNGKLGYQLDDQRSLTVLLNLLDTPKAEDLSGLTREAAEDDPRQARDIAKRLDSGQTVDQQLVGTHYRDQSFGGGALDATVFYSWRDFEQQLPFPGSSLINYQRDYYGGSLEYSRSSVLTGRPLHWVIGMDLGWQEDDRGRRSVSADGQVTGTTGDEFQQAQSTGVFAQGEWSLTDELALSAGLRHDRVTMEINDDFLADGTDDSGDRTFREWSGSLGLSYQYRPAHQWYATVGNAFETPTFTEFARPDGRGGFNPDIEPQQAWNYEVGARGLFDMGLEYDLALFSVNVDDELIPFEISGGGRTFYRNAGRTSRDGLEAAVRYPFLPAWEARSSLTLARYRFDRYTTDGGDDYAGNDLPGLPQTLWNGAVAWQGLGGRFVEVGTHYVGDFYADDANTEEVDSHWRFDLKGGESWRVGRDTTVDLYGGIRNLFDEDYYENVRINASYDRYYEPAPGRTFYAGVKVGF</sequence>
<evidence type="ECO:0000313" key="15">
    <source>
        <dbReference type="Proteomes" id="UP001595798"/>
    </source>
</evidence>
<evidence type="ECO:0000256" key="1">
    <source>
        <dbReference type="ARBA" id="ARBA00004571"/>
    </source>
</evidence>
<dbReference type="SUPFAM" id="SSF56935">
    <property type="entry name" value="Porins"/>
    <property type="match status" value="1"/>
</dbReference>
<dbReference type="PANTHER" id="PTHR30069">
    <property type="entry name" value="TONB-DEPENDENT OUTER MEMBRANE RECEPTOR"/>
    <property type="match status" value="1"/>
</dbReference>
<dbReference type="EMBL" id="JBHSDI010000001">
    <property type="protein sequence ID" value="MFC4258024.1"/>
    <property type="molecule type" value="Genomic_DNA"/>
</dbReference>
<evidence type="ECO:0000256" key="9">
    <source>
        <dbReference type="PROSITE-ProRule" id="PRU01360"/>
    </source>
</evidence>
<keyword evidence="7 9" id="KW-0472">Membrane</keyword>
<keyword evidence="8 9" id="KW-0998">Cell outer membrane</keyword>
<evidence type="ECO:0000256" key="5">
    <source>
        <dbReference type="ARBA" id="ARBA00022729"/>
    </source>
</evidence>
<gene>
    <name evidence="14" type="ORF">ACFOZ5_03135</name>
</gene>
<dbReference type="Pfam" id="PF07715">
    <property type="entry name" value="Plug"/>
    <property type="match status" value="1"/>
</dbReference>
<keyword evidence="5" id="KW-0732">Signal</keyword>
<feature type="domain" description="TonB-dependent receptor-like beta-barrel" evidence="12">
    <location>
        <begin position="234"/>
        <end position="656"/>
    </location>
</feature>
<dbReference type="RefSeq" id="WP_379885359.1">
    <property type="nucleotide sequence ID" value="NZ_JBHSDI010000001.1"/>
</dbReference>
<evidence type="ECO:0000259" key="13">
    <source>
        <dbReference type="Pfam" id="PF07715"/>
    </source>
</evidence>
<keyword evidence="4 9" id="KW-0812">Transmembrane</keyword>
<dbReference type="PROSITE" id="PS01156">
    <property type="entry name" value="TONB_DEPENDENT_REC_2"/>
    <property type="match status" value="1"/>
</dbReference>
<dbReference type="InterPro" id="IPR010917">
    <property type="entry name" value="TonB_rcpt_CS"/>
</dbReference>
<dbReference type="Pfam" id="PF00593">
    <property type="entry name" value="TonB_dep_Rec_b-barrel"/>
    <property type="match status" value="1"/>
</dbReference>
<dbReference type="PROSITE" id="PS52016">
    <property type="entry name" value="TONB_DEPENDENT_REC_3"/>
    <property type="match status" value="1"/>
</dbReference>
<keyword evidence="6 11" id="KW-0798">TonB box</keyword>
<keyword evidence="15" id="KW-1185">Reference proteome</keyword>
<evidence type="ECO:0000256" key="11">
    <source>
        <dbReference type="RuleBase" id="RU003357"/>
    </source>
</evidence>
<organism evidence="14 15">
    <name type="scientific">Marinobacter lacisalsi</name>
    <dbReference type="NCBI Taxonomy" id="475979"/>
    <lineage>
        <taxon>Bacteria</taxon>
        <taxon>Pseudomonadati</taxon>
        <taxon>Pseudomonadota</taxon>
        <taxon>Gammaproteobacteria</taxon>
        <taxon>Pseudomonadales</taxon>
        <taxon>Marinobacteraceae</taxon>
        <taxon>Marinobacter</taxon>
    </lineage>
</organism>
<evidence type="ECO:0000313" key="14">
    <source>
        <dbReference type="EMBL" id="MFC4258024.1"/>
    </source>
</evidence>
<evidence type="ECO:0000256" key="10">
    <source>
        <dbReference type="PROSITE-ProRule" id="PRU10144"/>
    </source>
</evidence>
<evidence type="ECO:0000259" key="12">
    <source>
        <dbReference type="Pfam" id="PF00593"/>
    </source>
</evidence>
<dbReference type="PANTHER" id="PTHR30069:SF28">
    <property type="entry name" value="TONB-DEPENDENT RECEPTOR YNCD-RELATED"/>
    <property type="match status" value="1"/>
</dbReference>
<dbReference type="InterPro" id="IPR037066">
    <property type="entry name" value="Plug_dom_sf"/>
</dbReference>
<evidence type="ECO:0000256" key="7">
    <source>
        <dbReference type="ARBA" id="ARBA00023136"/>
    </source>
</evidence>
<evidence type="ECO:0000256" key="3">
    <source>
        <dbReference type="ARBA" id="ARBA00022452"/>
    </source>
</evidence>
<evidence type="ECO:0000256" key="4">
    <source>
        <dbReference type="ARBA" id="ARBA00022692"/>
    </source>
</evidence>
<name>A0ABV8QDL2_9GAMM</name>
<dbReference type="Gene3D" id="2.170.130.10">
    <property type="entry name" value="TonB-dependent receptor, plug domain"/>
    <property type="match status" value="1"/>
</dbReference>
<evidence type="ECO:0000256" key="8">
    <source>
        <dbReference type="ARBA" id="ARBA00023237"/>
    </source>
</evidence>
<comment type="similarity">
    <text evidence="9 11">Belongs to the TonB-dependent receptor family.</text>
</comment>
<dbReference type="CDD" id="cd01347">
    <property type="entry name" value="ligand_gated_channel"/>
    <property type="match status" value="1"/>
</dbReference>
<proteinExistence type="inferred from homology"/>
<protein>
    <submittedName>
        <fullName evidence="14">TonB-dependent receptor family protein</fullName>
    </submittedName>
</protein>
<keyword evidence="3 9" id="KW-1134">Transmembrane beta strand</keyword>
<feature type="short sequence motif" description="TonB C-terminal box" evidence="10">
    <location>
        <begin position="674"/>
        <end position="691"/>
    </location>
</feature>
<reference evidence="15" key="1">
    <citation type="journal article" date="2019" name="Int. J. Syst. Evol. Microbiol.">
        <title>The Global Catalogue of Microorganisms (GCM) 10K type strain sequencing project: providing services to taxonomists for standard genome sequencing and annotation.</title>
        <authorList>
            <consortium name="The Broad Institute Genomics Platform"/>
            <consortium name="The Broad Institute Genome Sequencing Center for Infectious Disease"/>
            <person name="Wu L."/>
            <person name="Ma J."/>
        </authorList>
    </citation>
    <scope>NUCLEOTIDE SEQUENCE [LARGE SCALE GENOMIC DNA]</scope>
    <source>
        <strain evidence="15">CECT 7297</strain>
    </source>
</reference>
<dbReference type="Proteomes" id="UP001595798">
    <property type="component" value="Unassembled WGS sequence"/>
</dbReference>